<dbReference type="RefSeq" id="WP_229684066.1">
    <property type="nucleotide sequence ID" value="NZ_BMMW01000003.1"/>
</dbReference>
<organism evidence="3 4">
    <name type="scientific">Nocardia camponoti</name>
    <dbReference type="NCBI Taxonomy" id="1616106"/>
    <lineage>
        <taxon>Bacteria</taxon>
        <taxon>Bacillati</taxon>
        <taxon>Actinomycetota</taxon>
        <taxon>Actinomycetes</taxon>
        <taxon>Mycobacteriales</taxon>
        <taxon>Nocardiaceae</taxon>
        <taxon>Nocardia</taxon>
    </lineage>
</organism>
<keyword evidence="1" id="KW-0547">Nucleotide-binding</keyword>
<dbReference type="InterPro" id="IPR005654">
    <property type="entry name" value="ATPase_AFG1-like"/>
</dbReference>
<dbReference type="GO" id="GO:0051301">
    <property type="term" value="P:cell division"/>
    <property type="evidence" value="ECO:0007669"/>
    <property type="project" value="UniProtKB-KW"/>
</dbReference>
<dbReference type="EMBL" id="BMMW01000003">
    <property type="protein sequence ID" value="GGK59918.1"/>
    <property type="molecule type" value="Genomic_DNA"/>
</dbReference>
<keyword evidence="3" id="KW-0132">Cell division</keyword>
<comment type="caution">
    <text evidence="3">The sequence shown here is derived from an EMBL/GenBank/DDBJ whole genome shotgun (WGS) entry which is preliminary data.</text>
</comment>
<dbReference type="Pfam" id="PF03969">
    <property type="entry name" value="AFG1_ATPase"/>
    <property type="match status" value="1"/>
</dbReference>
<dbReference type="PANTHER" id="PTHR12169:SF6">
    <property type="entry name" value="AFG1-LIKE ATPASE"/>
    <property type="match status" value="1"/>
</dbReference>
<dbReference type="GO" id="GO:0016887">
    <property type="term" value="F:ATP hydrolysis activity"/>
    <property type="evidence" value="ECO:0007669"/>
    <property type="project" value="InterPro"/>
</dbReference>
<keyword evidence="4" id="KW-1185">Reference proteome</keyword>
<dbReference type="AlphaFoldDB" id="A0A917QMV8"/>
<evidence type="ECO:0000313" key="3">
    <source>
        <dbReference type="EMBL" id="GGK59918.1"/>
    </source>
</evidence>
<dbReference type="PANTHER" id="PTHR12169">
    <property type="entry name" value="ATPASE N2B"/>
    <property type="match status" value="1"/>
</dbReference>
<reference evidence="3" key="2">
    <citation type="submission" date="2020-09" db="EMBL/GenBank/DDBJ databases">
        <authorList>
            <person name="Sun Q."/>
            <person name="Zhou Y."/>
        </authorList>
    </citation>
    <scope>NUCLEOTIDE SEQUENCE</scope>
    <source>
        <strain evidence="3">CGMCC 4.7278</strain>
    </source>
</reference>
<evidence type="ECO:0000313" key="4">
    <source>
        <dbReference type="Proteomes" id="UP000612956"/>
    </source>
</evidence>
<sequence>MTGVAMTFNAVTLDADQQAALSALTALLDRHGRARRKQRGLYLHGRPGRGKTMVMDRFFADVRTAGKRRFHFHTFFAALHERTHATGSIETAVSELLGDTELVCFDEFHVNDIGDGMLIARMLDVLFARKIVLVVTSNQPPQGLLPNPLFHDRFVPTIERILSHVDVLSLDGPLDYRTIGTQRDSGFLAGHYLLDETARPGTLCVEIGNGRTVFATEATDDAVAFTFEQLCGTPTSAADYLRLTARFKRWTLRGVPLLRDVPLDHAMRLVNLIDVLYDADLPTTIAAAALPKELIADVHALPDLARTASRLGELKVGVSN</sequence>
<evidence type="ECO:0000256" key="2">
    <source>
        <dbReference type="ARBA" id="ARBA00022840"/>
    </source>
</evidence>
<reference evidence="3" key="1">
    <citation type="journal article" date="2014" name="Int. J. Syst. Evol. Microbiol.">
        <title>Complete genome sequence of Corynebacterium casei LMG S-19264T (=DSM 44701T), isolated from a smear-ripened cheese.</title>
        <authorList>
            <consortium name="US DOE Joint Genome Institute (JGI-PGF)"/>
            <person name="Walter F."/>
            <person name="Albersmeier A."/>
            <person name="Kalinowski J."/>
            <person name="Ruckert C."/>
        </authorList>
    </citation>
    <scope>NUCLEOTIDE SEQUENCE</scope>
    <source>
        <strain evidence="3">CGMCC 4.7278</strain>
    </source>
</reference>
<dbReference type="Gene3D" id="3.40.50.300">
    <property type="entry name" value="P-loop containing nucleotide triphosphate hydrolases"/>
    <property type="match status" value="1"/>
</dbReference>
<dbReference type="GO" id="GO:0032153">
    <property type="term" value="C:cell division site"/>
    <property type="evidence" value="ECO:0007669"/>
    <property type="project" value="TreeGrafter"/>
</dbReference>
<keyword evidence="2" id="KW-0067">ATP-binding</keyword>
<name>A0A917QMV8_9NOCA</name>
<dbReference type="SUPFAM" id="SSF52540">
    <property type="entry name" value="P-loop containing nucleoside triphosphate hydrolases"/>
    <property type="match status" value="1"/>
</dbReference>
<gene>
    <name evidence="3" type="ORF">GCM10011591_35260</name>
</gene>
<dbReference type="Proteomes" id="UP000612956">
    <property type="component" value="Unassembled WGS sequence"/>
</dbReference>
<dbReference type="GO" id="GO:0005524">
    <property type="term" value="F:ATP binding"/>
    <property type="evidence" value="ECO:0007669"/>
    <property type="project" value="UniProtKB-KW"/>
</dbReference>
<accession>A0A917QMV8</accession>
<dbReference type="NCBIfam" id="NF040713">
    <property type="entry name" value="ZapE"/>
    <property type="match status" value="1"/>
</dbReference>
<evidence type="ECO:0000256" key="1">
    <source>
        <dbReference type="ARBA" id="ARBA00022741"/>
    </source>
</evidence>
<keyword evidence="3" id="KW-0131">Cell cycle</keyword>
<protein>
    <submittedName>
        <fullName evidence="3">Cell division protein ZapE</fullName>
    </submittedName>
</protein>
<proteinExistence type="predicted"/>
<dbReference type="GO" id="GO:0005737">
    <property type="term" value="C:cytoplasm"/>
    <property type="evidence" value="ECO:0007669"/>
    <property type="project" value="TreeGrafter"/>
</dbReference>
<dbReference type="InterPro" id="IPR027417">
    <property type="entry name" value="P-loop_NTPase"/>
</dbReference>